<organism evidence="2 3">
    <name type="scientific">Candidatus Desulfatibia profunda</name>
    <dbReference type="NCBI Taxonomy" id="2841695"/>
    <lineage>
        <taxon>Bacteria</taxon>
        <taxon>Pseudomonadati</taxon>
        <taxon>Thermodesulfobacteriota</taxon>
        <taxon>Desulfobacteria</taxon>
        <taxon>Desulfobacterales</taxon>
        <taxon>Desulfobacterales incertae sedis</taxon>
        <taxon>Candidatus Desulfatibia</taxon>
    </lineage>
</organism>
<accession>A0A8J6TP11</accession>
<feature type="domain" description="Transglutaminase-like" evidence="1">
    <location>
        <begin position="341"/>
        <end position="400"/>
    </location>
</feature>
<dbReference type="SUPFAM" id="SSF54001">
    <property type="entry name" value="Cysteine proteinases"/>
    <property type="match status" value="1"/>
</dbReference>
<dbReference type="Gene3D" id="3.10.620.30">
    <property type="match status" value="1"/>
</dbReference>
<evidence type="ECO:0000313" key="3">
    <source>
        <dbReference type="Proteomes" id="UP000603434"/>
    </source>
</evidence>
<reference evidence="2 3" key="1">
    <citation type="submission" date="2020-08" db="EMBL/GenBank/DDBJ databases">
        <title>Bridging the membrane lipid divide: bacteria of the FCB group superphylum have the potential to synthesize archaeal ether lipids.</title>
        <authorList>
            <person name="Villanueva L."/>
            <person name="Von Meijenfeldt F.A.B."/>
            <person name="Westbye A.B."/>
            <person name="Yadav S."/>
            <person name="Hopmans E.C."/>
            <person name="Dutilh B.E."/>
            <person name="Sinninghe Damste J.S."/>
        </authorList>
    </citation>
    <scope>NUCLEOTIDE SEQUENCE [LARGE SCALE GENOMIC DNA]</scope>
    <source>
        <strain evidence="2">NIOZ-UU30</strain>
    </source>
</reference>
<comment type="caution">
    <text evidence="2">The sequence shown here is derived from an EMBL/GenBank/DDBJ whole genome shotgun (WGS) entry which is preliminary data.</text>
</comment>
<dbReference type="AlphaFoldDB" id="A0A8J6TP11"/>
<name>A0A8J6TP11_9BACT</name>
<dbReference type="PANTHER" id="PTHR33490">
    <property type="entry name" value="BLR5614 PROTEIN-RELATED"/>
    <property type="match status" value="1"/>
</dbReference>
<sequence length="439" mass="48773">MNIFQNGRKIGSSHTHFSKTAAGYNLKENVYMRINTMGLIQDIHLDTGGKLNPDFTLSSFDFEISSSRFRFQAKGSISGDVLSIQTQSFGSKRKIDIRIKERIYIVPGILKAAAALRLEPDQEFAFQVFDPVTLGSETVVVKVVGQEEISSMGLNKTAKKLSLTFKGLTQLAWVGENGEVLKEKGFLGISLEKTTRQDALFGLPVEASQDLTTVASVPSNMLIGDAAKLTGLEVQIEGITYENVYLHGGRQSFYNNVLTIKKESLAGLPTFPDMNTRLGAEKEYLEPTPFVQSDHPKIRKLARQIASRDQDPLEKVAKLVDWIHRNIEKRPVLSLPDALSTLENRMGDCNEHAVLLAALARAAGIPAKIEAGLVYLNGRFYYHAWNLLYLGRWVTADALFGQIPADVTHIRFSSGHQKQQLDLMNIIGKIKLKIVKQTK</sequence>
<proteinExistence type="predicted"/>
<dbReference type="PANTHER" id="PTHR33490:SF3">
    <property type="entry name" value="CONSERVED INTEGRAL MEMBRANE PROTEIN"/>
    <property type="match status" value="1"/>
</dbReference>
<protein>
    <submittedName>
        <fullName evidence="2">Transglutaminase domain-containing protein</fullName>
    </submittedName>
</protein>
<dbReference type="Proteomes" id="UP000603434">
    <property type="component" value="Unassembled WGS sequence"/>
</dbReference>
<gene>
    <name evidence="2" type="ORF">H8E23_16905</name>
</gene>
<dbReference type="InterPro" id="IPR038765">
    <property type="entry name" value="Papain-like_cys_pep_sf"/>
</dbReference>
<dbReference type="EMBL" id="JACNJH010000250">
    <property type="protein sequence ID" value="MBC8363066.1"/>
    <property type="molecule type" value="Genomic_DNA"/>
</dbReference>
<dbReference type="InterPro" id="IPR002931">
    <property type="entry name" value="Transglutaminase-like"/>
</dbReference>
<dbReference type="Pfam" id="PF01841">
    <property type="entry name" value="Transglut_core"/>
    <property type="match status" value="1"/>
</dbReference>
<evidence type="ECO:0000259" key="1">
    <source>
        <dbReference type="SMART" id="SM00460"/>
    </source>
</evidence>
<evidence type="ECO:0000313" key="2">
    <source>
        <dbReference type="EMBL" id="MBC8363066.1"/>
    </source>
</evidence>
<dbReference type="SMART" id="SM00460">
    <property type="entry name" value="TGc"/>
    <property type="match status" value="1"/>
</dbReference>